<accession>A0ABQ7QXV2</accession>
<dbReference type="EMBL" id="JAHIBW010000006">
    <property type="protein sequence ID" value="KAG7309880.1"/>
    <property type="molecule type" value="Genomic_DNA"/>
</dbReference>
<evidence type="ECO:0000256" key="2">
    <source>
        <dbReference type="ARBA" id="ARBA00022771"/>
    </source>
</evidence>
<keyword evidence="1" id="KW-0479">Metal-binding</keyword>
<dbReference type="Proteomes" id="UP000823941">
    <property type="component" value="Chromosome 6"/>
</dbReference>
<keyword evidence="2" id="KW-0863">Zinc-finger</keyword>
<sequence length="53" mass="6432">MHKTTKKYILWRCTKNRSKRCQCKVKTTDGKIIAILNFHNHDVEQKFKNVIRE</sequence>
<keyword evidence="3" id="KW-0862">Zinc</keyword>
<evidence type="ECO:0000256" key="3">
    <source>
        <dbReference type="ARBA" id="ARBA00022833"/>
    </source>
</evidence>
<gene>
    <name evidence="5" type="ORF">JYU34_004394</name>
</gene>
<dbReference type="Gene3D" id="2.20.25.240">
    <property type="match status" value="1"/>
</dbReference>
<evidence type="ECO:0000256" key="1">
    <source>
        <dbReference type="ARBA" id="ARBA00022723"/>
    </source>
</evidence>
<dbReference type="Pfam" id="PF04500">
    <property type="entry name" value="FLYWCH"/>
    <property type="match status" value="1"/>
</dbReference>
<dbReference type="InterPro" id="IPR007588">
    <property type="entry name" value="Znf_FLYWCH"/>
</dbReference>
<evidence type="ECO:0000313" key="6">
    <source>
        <dbReference type="Proteomes" id="UP000823941"/>
    </source>
</evidence>
<comment type="caution">
    <text evidence="5">The sequence shown here is derived from an EMBL/GenBank/DDBJ whole genome shotgun (WGS) entry which is preliminary data.</text>
</comment>
<name>A0ABQ7QXV2_PLUXY</name>
<feature type="domain" description="FLYWCH-type" evidence="4">
    <location>
        <begin position="2"/>
        <end position="41"/>
    </location>
</feature>
<protein>
    <recommendedName>
        <fullName evidence="4">FLYWCH-type domain-containing protein</fullName>
    </recommendedName>
</protein>
<evidence type="ECO:0000313" key="5">
    <source>
        <dbReference type="EMBL" id="KAG7309880.1"/>
    </source>
</evidence>
<organism evidence="5 6">
    <name type="scientific">Plutella xylostella</name>
    <name type="common">Diamondback moth</name>
    <name type="synonym">Plutella maculipennis</name>
    <dbReference type="NCBI Taxonomy" id="51655"/>
    <lineage>
        <taxon>Eukaryota</taxon>
        <taxon>Metazoa</taxon>
        <taxon>Ecdysozoa</taxon>
        <taxon>Arthropoda</taxon>
        <taxon>Hexapoda</taxon>
        <taxon>Insecta</taxon>
        <taxon>Pterygota</taxon>
        <taxon>Neoptera</taxon>
        <taxon>Endopterygota</taxon>
        <taxon>Lepidoptera</taxon>
        <taxon>Glossata</taxon>
        <taxon>Ditrysia</taxon>
        <taxon>Yponomeutoidea</taxon>
        <taxon>Plutellidae</taxon>
        <taxon>Plutella</taxon>
    </lineage>
</organism>
<keyword evidence="6" id="KW-1185">Reference proteome</keyword>
<evidence type="ECO:0000259" key="4">
    <source>
        <dbReference type="Pfam" id="PF04500"/>
    </source>
</evidence>
<proteinExistence type="predicted"/>
<reference evidence="5 6" key="1">
    <citation type="submission" date="2021-06" db="EMBL/GenBank/DDBJ databases">
        <title>A haploid diamondback moth (Plutella xylostella L.) genome assembly resolves 31 chromosomes and identifies a diamide resistance mutation.</title>
        <authorList>
            <person name="Ward C.M."/>
            <person name="Perry K.D."/>
            <person name="Baker G."/>
            <person name="Powis K."/>
            <person name="Heckel D.G."/>
            <person name="Baxter S.W."/>
        </authorList>
    </citation>
    <scope>NUCLEOTIDE SEQUENCE [LARGE SCALE GENOMIC DNA]</scope>
    <source>
        <strain evidence="5 6">LV</strain>
        <tissue evidence="5">Single pupa</tissue>
    </source>
</reference>